<evidence type="ECO:0000313" key="1">
    <source>
        <dbReference type="EMBL" id="HFK98006.1"/>
    </source>
</evidence>
<dbReference type="Gene3D" id="3.40.50.12110">
    <property type="match status" value="1"/>
</dbReference>
<sequence length="366" mass="41685">MIPRVQNPIRNVVVERAVSRSPVVAALREGLPGVSFAFVDTVPERSRKIPGLLEVVHFKGRFWRSCPGTKIYECCGYQIVHIGTQCSLECTYCILQSYFENPNLRIFGNIEDLEAEVRQVPASAPHRLFRAGTGEFTDSLLLDPWTGLSRRLVPLFARIPNAVLELKTKTDHVAQLAKLDHGGHSIVSWSLNADDVIRREEPRSAPLDARLNAARRCADWGYFLAFHFDPMIEYPGWREGYRRTLHALFDAVDPSHVVWISLGAFRFMPELKGIIQRRHPTSRIVTGEFIRGLDGKMRYFRDIRLALYTEMVKEIRAWDSTLCVYLCMEGPWIWKRVFGFEPSEKGGLPAMLDKAVRDRMGIGGSP</sequence>
<dbReference type="Pfam" id="PF20903">
    <property type="entry name" value="SPL"/>
    <property type="match status" value="1"/>
</dbReference>
<dbReference type="PANTHER" id="PTHR37822">
    <property type="entry name" value="SPORE PHOTOPRODUCT LYASE-RELATED"/>
    <property type="match status" value="1"/>
</dbReference>
<dbReference type="AlphaFoldDB" id="A0A832A4U0"/>
<dbReference type="GO" id="GO:0042601">
    <property type="term" value="C:endospore-forming forespore"/>
    <property type="evidence" value="ECO:0007669"/>
    <property type="project" value="TreeGrafter"/>
</dbReference>
<dbReference type="GO" id="GO:1904047">
    <property type="term" value="F:S-adenosyl-L-methionine binding"/>
    <property type="evidence" value="ECO:0007669"/>
    <property type="project" value="TreeGrafter"/>
</dbReference>
<reference evidence="1" key="1">
    <citation type="journal article" date="2020" name="mSystems">
        <title>Genome- and Community-Level Interaction Insights into Carbon Utilization and Element Cycling Functions of Hydrothermarchaeota in Hydrothermal Sediment.</title>
        <authorList>
            <person name="Zhou Z."/>
            <person name="Liu Y."/>
            <person name="Xu W."/>
            <person name="Pan J."/>
            <person name="Luo Z.H."/>
            <person name="Li M."/>
        </authorList>
    </citation>
    <scope>NUCLEOTIDE SEQUENCE [LARGE SCALE GENOMIC DNA]</scope>
    <source>
        <strain evidence="1">SpSt-456</strain>
    </source>
</reference>
<dbReference type="SUPFAM" id="SSF102114">
    <property type="entry name" value="Radical SAM enzymes"/>
    <property type="match status" value="1"/>
</dbReference>
<dbReference type="GO" id="GO:0003913">
    <property type="term" value="F:DNA photolyase activity"/>
    <property type="evidence" value="ECO:0007669"/>
    <property type="project" value="TreeGrafter"/>
</dbReference>
<protein>
    <submittedName>
        <fullName evidence="1">DNA photolyase</fullName>
    </submittedName>
</protein>
<dbReference type="Gene3D" id="3.80.30.30">
    <property type="match status" value="1"/>
</dbReference>
<keyword evidence="1" id="KW-0456">Lyase</keyword>
<dbReference type="InterPro" id="IPR058240">
    <property type="entry name" value="rSAM_sf"/>
</dbReference>
<proteinExistence type="predicted"/>
<dbReference type="InterPro" id="IPR049539">
    <property type="entry name" value="SPL"/>
</dbReference>
<dbReference type="PANTHER" id="PTHR37822:SF2">
    <property type="entry name" value="SPORE PHOTOPRODUCT LYASE"/>
    <property type="match status" value="1"/>
</dbReference>
<accession>A0A832A4U0</accession>
<organism evidence="1">
    <name type="scientific">Desulfacinum infernum</name>
    <dbReference type="NCBI Taxonomy" id="35837"/>
    <lineage>
        <taxon>Bacteria</taxon>
        <taxon>Pseudomonadati</taxon>
        <taxon>Thermodesulfobacteriota</taxon>
        <taxon>Syntrophobacteria</taxon>
        <taxon>Syntrophobacterales</taxon>
        <taxon>Syntrophobacteraceae</taxon>
        <taxon>Desulfacinum</taxon>
    </lineage>
</organism>
<name>A0A832A4U0_9BACT</name>
<dbReference type="EMBL" id="DSTK01000036">
    <property type="protein sequence ID" value="HFK98006.1"/>
    <property type="molecule type" value="Genomic_DNA"/>
</dbReference>
<gene>
    <name evidence="1" type="ORF">ENS06_11900</name>
</gene>
<dbReference type="GO" id="GO:0051539">
    <property type="term" value="F:4 iron, 4 sulfur cluster binding"/>
    <property type="evidence" value="ECO:0007669"/>
    <property type="project" value="TreeGrafter"/>
</dbReference>
<comment type="caution">
    <text evidence="1">The sequence shown here is derived from an EMBL/GenBank/DDBJ whole genome shotgun (WGS) entry which is preliminary data.</text>
</comment>